<dbReference type="AlphaFoldDB" id="A0A699VE52"/>
<proteinExistence type="predicted"/>
<protein>
    <submittedName>
        <fullName evidence="2">Uncharacterized protein</fullName>
    </submittedName>
</protein>
<sequence>HDDVNTQDNIVQDEGIEDVDEEEVVEVVTIAKMIIDTVVDAAQVTIAITVVPVSAAETIITTAPTITAKSTKKNVKVTQASKRKGVMIQEPEETTTKTASSQQLRVHDKGKGKEKIIEEPEMPKKRKHQISADEELALKLQ</sequence>
<dbReference type="EMBL" id="BKCJ011422468">
    <property type="protein sequence ID" value="GFD32249.1"/>
    <property type="molecule type" value="Genomic_DNA"/>
</dbReference>
<feature type="region of interest" description="Disordered" evidence="1">
    <location>
        <begin position="79"/>
        <end position="141"/>
    </location>
</feature>
<accession>A0A699VE52</accession>
<gene>
    <name evidence="2" type="ORF">Tci_904218</name>
</gene>
<evidence type="ECO:0000256" key="1">
    <source>
        <dbReference type="SAM" id="MobiDB-lite"/>
    </source>
</evidence>
<feature type="compositionally biased region" description="Basic and acidic residues" evidence="1">
    <location>
        <begin position="105"/>
        <end position="123"/>
    </location>
</feature>
<reference evidence="2" key="1">
    <citation type="journal article" date="2019" name="Sci. Rep.">
        <title>Draft genome of Tanacetum cinerariifolium, the natural source of mosquito coil.</title>
        <authorList>
            <person name="Yamashiro T."/>
            <person name="Shiraishi A."/>
            <person name="Satake H."/>
            <person name="Nakayama K."/>
        </authorList>
    </citation>
    <scope>NUCLEOTIDE SEQUENCE</scope>
</reference>
<feature type="non-terminal residue" evidence="2">
    <location>
        <position position="141"/>
    </location>
</feature>
<organism evidence="2">
    <name type="scientific">Tanacetum cinerariifolium</name>
    <name type="common">Dalmatian daisy</name>
    <name type="synonym">Chrysanthemum cinerariifolium</name>
    <dbReference type="NCBI Taxonomy" id="118510"/>
    <lineage>
        <taxon>Eukaryota</taxon>
        <taxon>Viridiplantae</taxon>
        <taxon>Streptophyta</taxon>
        <taxon>Embryophyta</taxon>
        <taxon>Tracheophyta</taxon>
        <taxon>Spermatophyta</taxon>
        <taxon>Magnoliopsida</taxon>
        <taxon>eudicotyledons</taxon>
        <taxon>Gunneridae</taxon>
        <taxon>Pentapetalae</taxon>
        <taxon>asterids</taxon>
        <taxon>campanulids</taxon>
        <taxon>Asterales</taxon>
        <taxon>Asteraceae</taxon>
        <taxon>Asteroideae</taxon>
        <taxon>Anthemideae</taxon>
        <taxon>Anthemidinae</taxon>
        <taxon>Tanacetum</taxon>
    </lineage>
</organism>
<name>A0A699VE52_TANCI</name>
<comment type="caution">
    <text evidence="2">The sequence shown here is derived from an EMBL/GenBank/DDBJ whole genome shotgun (WGS) entry which is preliminary data.</text>
</comment>
<feature type="non-terminal residue" evidence="2">
    <location>
        <position position="1"/>
    </location>
</feature>
<evidence type="ECO:0000313" key="2">
    <source>
        <dbReference type="EMBL" id="GFD32249.1"/>
    </source>
</evidence>